<dbReference type="GO" id="GO:0015677">
    <property type="term" value="P:copper ion import"/>
    <property type="evidence" value="ECO:0007669"/>
    <property type="project" value="TreeGrafter"/>
</dbReference>
<name>A0A401GPU5_9APHY</name>
<dbReference type="GO" id="GO:0052851">
    <property type="term" value="F:ferric-chelate reductase (NADPH) activity"/>
    <property type="evidence" value="ECO:0007669"/>
    <property type="project" value="UniProtKB-EC"/>
</dbReference>
<dbReference type="Gene3D" id="3.40.50.80">
    <property type="entry name" value="Nucleotide-binding domain of ferredoxin-NADP reductase (FNR) module"/>
    <property type="match status" value="1"/>
</dbReference>
<evidence type="ECO:0000313" key="17">
    <source>
        <dbReference type="Proteomes" id="UP000287166"/>
    </source>
</evidence>
<dbReference type="InterPro" id="IPR017938">
    <property type="entry name" value="Riboflavin_synthase-like_b-brl"/>
</dbReference>
<dbReference type="Pfam" id="PF08030">
    <property type="entry name" value="NAD_binding_6"/>
    <property type="match status" value="1"/>
</dbReference>
<evidence type="ECO:0000256" key="9">
    <source>
        <dbReference type="ARBA" id="ARBA00023002"/>
    </source>
</evidence>
<feature type="transmembrane region" description="Helical" evidence="14">
    <location>
        <begin position="291"/>
        <end position="310"/>
    </location>
</feature>
<proteinExistence type="inferred from homology"/>
<dbReference type="SFLD" id="SFLDG01168">
    <property type="entry name" value="Ferric_reductase_subgroup_(FRE"/>
    <property type="match status" value="1"/>
</dbReference>
<keyword evidence="7" id="KW-0249">Electron transport</keyword>
<dbReference type="SUPFAM" id="SSF52343">
    <property type="entry name" value="Ferredoxin reductase-like, C-terminal NADP-linked domain"/>
    <property type="match status" value="1"/>
</dbReference>
<feature type="transmembrane region" description="Helical" evidence="14">
    <location>
        <begin position="166"/>
        <end position="184"/>
    </location>
</feature>
<dbReference type="PANTHER" id="PTHR32361:SF9">
    <property type="entry name" value="FERRIC REDUCTASE TRANSMEMBRANE COMPONENT 3-RELATED"/>
    <property type="match status" value="1"/>
</dbReference>
<comment type="subcellular location">
    <subcellularLocation>
        <location evidence="1">Cell membrane</location>
        <topology evidence="1">Multi-pass membrane protein</topology>
    </subcellularLocation>
</comment>
<dbReference type="GO" id="GO:0005886">
    <property type="term" value="C:plasma membrane"/>
    <property type="evidence" value="ECO:0007669"/>
    <property type="project" value="UniProtKB-SubCell"/>
</dbReference>
<dbReference type="RefSeq" id="XP_027615093.1">
    <property type="nucleotide sequence ID" value="XM_027759292.1"/>
</dbReference>
<keyword evidence="10" id="KW-0406">Ion transport</keyword>
<comment type="catalytic activity">
    <reaction evidence="13">
        <text>2 a Fe(II)-siderophore + NADP(+) + H(+) = 2 a Fe(III)-siderophore + NADPH</text>
        <dbReference type="Rhea" id="RHEA:28795"/>
        <dbReference type="Rhea" id="RHEA-COMP:11342"/>
        <dbReference type="Rhea" id="RHEA-COMP:11344"/>
        <dbReference type="ChEBI" id="CHEBI:15378"/>
        <dbReference type="ChEBI" id="CHEBI:29033"/>
        <dbReference type="ChEBI" id="CHEBI:29034"/>
        <dbReference type="ChEBI" id="CHEBI:57783"/>
        <dbReference type="ChEBI" id="CHEBI:58349"/>
        <dbReference type="EC" id="1.16.1.9"/>
    </reaction>
</comment>
<protein>
    <recommendedName>
        <fullName evidence="3">ferric-chelate reductase (NADPH)</fullName>
        <ecNumber evidence="3">1.16.1.9</ecNumber>
    </recommendedName>
</protein>
<evidence type="ECO:0000256" key="13">
    <source>
        <dbReference type="ARBA" id="ARBA00048483"/>
    </source>
</evidence>
<evidence type="ECO:0000256" key="10">
    <source>
        <dbReference type="ARBA" id="ARBA00023065"/>
    </source>
</evidence>
<organism evidence="16 17">
    <name type="scientific">Sparassis crispa</name>
    <dbReference type="NCBI Taxonomy" id="139825"/>
    <lineage>
        <taxon>Eukaryota</taxon>
        <taxon>Fungi</taxon>
        <taxon>Dikarya</taxon>
        <taxon>Basidiomycota</taxon>
        <taxon>Agaricomycotina</taxon>
        <taxon>Agaricomycetes</taxon>
        <taxon>Polyporales</taxon>
        <taxon>Sparassidaceae</taxon>
        <taxon>Sparassis</taxon>
    </lineage>
</organism>
<evidence type="ECO:0000313" key="16">
    <source>
        <dbReference type="EMBL" id="GBE84180.1"/>
    </source>
</evidence>
<evidence type="ECO:0000256" key="2">
    <source>
        <dbReference type="ARBA" id="ARBA00006278"/>
    </source>
</evidence>
<feature type="transmembrane region" description="Helical" evidence="14">
    <location>
        <begin position="231"/>
        <end position="251"/>
    </location>
</feature>
<dbReference type="InterPro" id="IPR013112">
    <property type="entry name" value="FAD-bd_8"/>
</dbReference>
<feature type="transmembrane region" description="Helical" evidence="14">
    <location>
        <begin position="25"/>
        <end position="43"/>
    </location>
</feature>
<evidence type="ECO:0000256" key="3">
    <source>
        <dbReference type="ARBA" id="ARBA00012668"/>
    </source>
</evidence>
<dbReference type="STRING" id="139825.A0A401GPU5"/>
<gene>
    <name evidence="16" type="ORF">SCP_0601580</name>
</gene>
<comment type="caution">
    <text evidence="16">The sequence shown here is derived from an EMBL/GenBank/DDBJ whole genome shotgun (WGS) entry which is preliminary data.</text>
</comment>
<keyword evidence="8 14" id="KW-1133">Transmembrane helix</keyword>
<dbReference type="InterPro" id="IPR039261">
    <property type="entry name" value="FNR_nucleotide-bd"/>
</dbReference>
<evidence type="ECO:0000256" key="5">
    <source>
        <dbReference type="ARBA" id="ARBA00022475"/>
    </source>
</evidence>
<dbReference type="GO" id="GO:0006879">
    <property type="term" value="P:intracellular iron ion homeostasis"/>
    <property type="evidence" value="ECO:0007669"/>
    <property type="project" value="TreeGrafter"/>
</dbReference>
<dbReference type="EMBL" id="BFAD01000006">
    <property type="protein sequence ID" value="GBE84180.1"/>
    <property type="molecule type" value="Genomic_DNA"/>
</dbReference>
<dbReference type="InterPro" id="IPR051410">
    <property type="entry name" value="Ferric/Cupric_Reductase"/>
</dbReference>
<dbReference type="CDD" id="cd06186">
    <property type="entry name" value="NOX_Duox_like_FAD_NADP"/>
    <property type="match status" value="1"/>
</dbReference>
<dbReference type="PROSITE" id="PS51384">
    <property type="entry name" value="FAD_FR"/>
    <property type="match status" value="1"/>
</dbReference>
<sequence>MAATTTAYTSDTTLNQANLVFDLDILILCVVALFVLLALPGAVSHFARRSEWRDGHFFRSVAVKPIHRPMMFDPKLSPINPAHISRMAVDPFSDAHQEKHAGRSEDDHTYSSHAVLVRNGSASSTSSGRARQQNFPTHMPSWSTMLPGLTSVFSGFIRPGLSICKALLLLAYLLAIVIFGLFMSNPFTNFIRAGYVAVSQIPVIVILATKNNVLGAMIGYGYEKLNFLHRFAGRLFVLAVNVHAIGYFYQWTAAGTFQTQIANPNIAWGLAALIAADILYVLSLSVVRNTCYPVFLTSHVVSAIVLLGATCAHEPWTIPYVAIAVGCYAFDRVLRIVKTRYTTAHLRTLTELNVTRVEIPTINAGWRAGQFLRIRVLSRGMGWFGWAESHPFTIASVSRSPGEEGLVLMCKKAGDWTGKLFELGKRAEYGEACGIGRDVKVLVEGPYGGPGHSIVASFSGAMLVASGSGITYALSTVQELLQKAMEGASRVRTVELVWSIPDPAHLKPMLPLFSSMIAQSQSGSTSLRISVFYTRAVTSSDAFKAFKSLPPGLTLAPGRPRLPKILEGVVDRTCKLFERRGGRSERDGPLTGVILGVCGPLALAEEAARAVKTVRSERRQAVGGVELHEEVFGW</sequence>
<keyword evidence="9" id="KW-0560">Oxidoreductase</keyword>
<evidence type="ECO:0000256" key="7">
    <source>
        <dbReference type="ARBA" id="ARBA00022982"/>
    </source>
</evidence>
<dbReference type="GeneID" id="38781097"/>
<feature type="domain" description="FAD-binding FR-type" evidence="15">
    <location>
        <begin position="329"/>
        <end position="453"/>
    </location>
</feature>
<dbReference type="Pfam" id="PF01794">
    <property type="entry name" value="Ferric_reduct"/>
    <property type="match status" value="1"/>
</dbReference>
<dbReference type="Proteomes" id="UP000287166">
    <property type="component" value="Unassembled WGS sequence"/>
</dbReference>
<accession>A0A401GPU5</accession>
<dbReference type="FunCoup" id="A0A401GPU5">
    <property type="interactions" value="180"/>
</dbReference>
<dbReference type="InterPro" id="IPR013121">
    <property type="entry name" value="Fe_red_NAD-bd_6"/>
</dbReference>
<evidence type="ECO:0000256" key="1">
    <source>
        <dbReference type="ARBA" id="ARBA00004651"/>
    </source>
</evidence>
<dbReference type="InParanoid" id="A0A401GPU5"/>
<keyword evidence="6 14" id="KW-0812">Transmembrane</keyword>
<feature type="transmembrane region" description="Helical" evidence="14">
    <location>
        <begin position="190"/>
        <end position="210"/>
    </location>
</feature>
<reference evidence="16 17" key="1">
    <citation type="journal article" date="2018" name="Sci. Rep.">
        <title>Genome sequence of the cauliflower mushroom Sparassis crispa (Hanabiratake) and its association with beneficial usage.</title>
        <authorList>
            <person name="Kiyama R."/>
            <person name="Furutani Y."/>
            <person name="Kawaguchi K."/>
            <person name="Nakanishi T."/>
        </authorList>
    </citation>
    <scope>NUCLEOTIDE SEQUENCE [LARGE SCALE GENOMIC DNA]</scope>
</reference>
<dbReference type="InterPro" id="IPR013130">
    <property type="entry name" value="Fe3_Rdtase_TM_dom"/>
</dbReference>
<evidence type="ECO:0000256" key="12">
    <source>
        <dbReference type="ARBA" id="ARBA00023180"/>
    </source>
</evidence>
<comment type="similarity">
    <text evidence="2">Belongs to the ferric reductase (FRE) family.</text>
</comment>
<evidence type="ECO:0000256" key="8">
    <source>
        <dbReference type="ARBA" id="ARBA00022989"/>
    </source>
</evidence>
<keyword evidence="12" id="KW-0325">Glycoprotein</keyword>
<dbReference type="SUPFAM" id="SSF63380">
    <property type="entry name" value="Riboflavin synthase domain-like"/>
    <property type="match status" value="1"/>
</dbReference>
<evidence type="ECO:0000256" key="6">
    <source>
        <dbReference type="ARBA" id="ARBA00022692"/>
    </source>
</evidence>
<evidence type="ECO:0000256" key="11">
    <source>
        <dbReference type="ARBA" id="ARBA00023136"/>
    </source>
</evidence>
<dbReference type="OrthoDB" id="17725at2759"/>
<dbReference type="Pfam" id="PF08022">
    <property type="entry name" value="FAD_binding_8"/>
    <property type="match status" value="1"/>
</dbReference>
<evidence type="ECO:0000259" key="15">
    <source>
        <dbReference type="PROSITE" id="PS51384"/>
    </source>
</evidence>
<dbReference type="SFLD" id="SFLDS00052">
    <property type="entry name" value="Ferric_Reductase_Domain"/>
    <property type="match status" value="1"/>
</dbReference>
<dbReference type="EC" id="1.16.1.9" evidence="3"/>
<dbReference type="AlphaFoldDB" id="A0A401GPU5"/>
<dbReference type="PANTHER" id="PTHR32361">
    <property type="entry name" value="FERRIC/CUPRIC REDUCTASE TRANSMEMBRANE COMPONENT"/>
    <property type="match status" value="1"/>
</dbReference>
<dbReference type="InterPro" id="IPR017927">
    <property type="entry name" value="FAD-bd_FR_type"/>
</dbReference>
<keyword evidence="4" id="KW-0813">Transport</keyword>
<keyword evidence="17" id="KW-1185">Reference proteome</keyword>
<keyword evidence="5" id="KW-1003">Cell membrane</keyword>
<evidence type="ECO:0000256" key="4">
    <source>
        <dbReference type="ARBA" id="ARBA00022448"/>
    </source>
</evidence>
<evidence type="ECO:0000256" key="14">
    <source>
        <dbReference type="SAM" id="Phobius"/>
    </source>
</evidence>
<dbReference type="GO" id="GO:0006826">
    <property type="term" value="P:iron ion transport"/>
    <property type="evidence" value="ECO:0007669"/>
    <property type="project" value="TreeGrafter"/>
</dbReference>
<keyword evidence="11 14" id="KW-0472">Membrane</keyword>
<feature type="transmembrane region" description="Helical" evidence="14">
    <location>
        <begin position="266"/>
        <end position="284"/>
    </location>
</feature>